<name>A0ABU0IR40_9CAUL</name>
<accession>A0ABU0IR40</accession>
<evidence type="ECO:0000259" key="2">
    <source>
        <dbReference type="Pfam" id="PF20789"/>
    </source>
</evidence>
<dbReference type="Pfam" id="PF20789">
    <property type="entry name" value="4HBT_3C"/>
    <property type="match status" value="1"/>
</dbReference>
<feature type="domain" description="Acyl-CoA thioesterase-like N-terminal HotDog" evidence="1">
    <location>
        <begin position="23"/>
        <end position="104"/>
    </location>
</feature>
<comment type="caution">
    <text evidence="3">The sequence shown here is derived from an EMBL/GenBank/DDBJ whole genome shotgun (WGS) entry which is preliminary data.</text>
</comment>
<dbReference type="InterPro" id="IPR049449">
    <property type="entry name" value="TesB_ACOT8-like_N"/>
</dbReference>
<dbReference type="Proteomes" id="UP001228905">
    <property type="component" value="Unassembled WGS sequence"/>
</dbReference>
<dbReference type="InterPro" id="IPR049450">
    <property type="entry name" value="ACOT8-like_C"/>
</dbReference>
<dbReference type="Gene3D" id="2.40.160.210">
    <property type="entry name" value="Acyl-CoA thioesterase, double hotdog domain"/>
    <property type="match status" value="1"/>
</dbReference>
<dbReference type="InterPro" id="IPR042171">
    <property type="entry name" value="Acyl-CoA_hotdog"/>
</dbReference>
<keyword evidence="4" id="KW-1185">Reference proteome</keyword>
<proteinExistence type="predicted"/>
<sequence length="261" mass="28184">MSLADEWVFEPQGDLMVASPFASGPWNQTMQHGGAPSSLVVRAAERVPAPSPMRIARLTVDLMRPVPVAPLNVETSIVREGRKIQLIQVSLKAAGQEVVRASVLKIRADETQADEEHTPPVTLPGFEGEGVTDVAFGINNGFASGLTVRPVAGSMGQKGPASQWFRMNRPIVKGEATSPVMRAALTADFCNGVSNVVDFQDWTFLNADLSVSFAREPEGEWILLDAESWMGGDGAGLAMGRLADRRGWFGRAVQCIVLERR</sequence>
<dbReference type="RefSeq" id="WP_307347445.1">
    <property type="nucleotide sequence ID" value="NZ_JAUSVS010000002.1"/>
</dbReference>
<evidence type="ECO:0000313" key="4">
    <source>
        <dbReference type="Proteomes" id="UP001228905"/>
    </source>
</evidence>
<organism evidence="3 4">
    <name type="scientific">Caulobacter ginsengisoli</name>
    <dbReference type="NCBI Taxonomy" id="400775"/>
    <lineage>
        <taxon>Bacteria</taxon>
        <taxon>Pseudomonadati</taxon>
        <taxon>Pseudomonadota</taxon>
        <taxon>Alphaproteobacteria</taxon>
        <taxon>Caulobacterales</taxon>
        <taxon>Caulobacteraceae</taxon>
        <taxon>Caulobacter</taxon>
    </lineage>
</organism>
<dbReference type="InterPro" id="IPR029069">
    <property type="entry name" value="HotDog_dom_sf"/>
</dbReference>
<protein>
    <recommendedName>
        <fullName evidence="5">Acyl-CoA thioesterase</fullName>
    </recommendedName>
</protein>
<evidence type="ECO:0000313" key="3">
    <source>
        <dbReference type="EMBL" id="MDQ0463484.1"/>
    </source>
</evidence>
<dbReference type="SUPFAM" id="SSF54637">
    <property type="entry name" value="Thioesterase/thiol ester dehydrase-isomerase"/>
    <property type="match status" value="2"/>
</dbReference>
<reference evidence="3 4" key="1">
    <citation type="submission" date="2023-07" db="EMBL/GenBank/DDBJ databases">
        <title>Genomic Encyclopedia of Type Strains, Phase IV (KMG-IV): sequencing the most valuable type-strain genomes for metagenomic binning, comparative biology and taxonomic classification.</title>
        <authorList>
            <person name="Goeker M."/>
        </authorList>
    </citation>
    <scope>NUCLEOTIDE SEQUENCE [LARGE SCALE GENOMIC DNA]</scope>
    <source>
        <strain evidence="3 4">DSM 18695</strain>
    </source>
</reference>
<evidence type="ECO:0000259" key="1">
    <source>
        <dbReference type="Pfam" id="PF13622"/>
    </source>
</evidence>
<gene>
    <name evidence="3" type="ORF">QO010_001255</name>
</gene>
<dbReference type="Pfam" id="PF13622">
    <property type="entry name" value="4HBT_3"/>
    <property type="match status" value="1"/>
</dbReference>
<evidence type="ECO:0008006" key="5">
    <source>
        <dbReference type="Google" id="ProtNLM"/>
    </source>
</evidence>
<dbReference type="EMBL" id="JAUSVS010000002">
    <property type="protein sequence ID" value="MDQ0463484.1"/>
    <property type="molecule type" value="Genomic_DNA"/>
</dbReference>
<feature type="domain" description="Acyl-CoA thioesterase-like C-terminal" evidence="2">
    <location>
        <begin position="133"/>
        <end position="255"/>
    </location>
</feature>